<dbReference type="InterPro" id="IPR029063">
    <property type="entry name" value="SAM-dependent_MTases_sf"/>
</dbReference>
<evidence type="ECO:0000256" key="5">
    <source>
        <dbReference type="ARBA" id="ARBA00022691"/>
    </source>
</evidence>
<reference evidence="7 8" key="1">
    <citation type="submission" date="2019-02" db="EMBL/GenBank/DDBJ databases">
        <title>Deep-cultivation of Planctomycetes and their phenomic and genomic characterization uncovers novel biology.</title>
        <authorList>
            <person name="Wiegand S."/>
            <person name="Jogler M."/>
            <person name="Boedeker C."/>
            <person name="Pinto D."/>
            <person name="Vollmers J."/>
            <person name="Rivas-Marin E."/>
            <person name="Kohn T."/>
            <person name="Peeters S.H."/>
            <person name="Heuer A."/>
            <person name="Rast P."/>
            <person name="Oberbeckmann S."/>
            <person name="Bunk B."/>
            <person name="Jeske O."/>
            <person name="Meyerdierks A."/>
            <person name="Storesund J.E."/>
            <person name="Kallscheuer N."/>
            <person name="Luecker S."/>
            <person name="Lage O.M."/>
            <person name="Pohl T."/>
            <person name="Merkel B.J."/>
            <person name="Hornburger P."/>
            <person name="Mueller R.-W."/>
            <person name="Bruemmer F."/>
            <person name="Labrenz M."/>
            <person name="Spormann A.M."/>
            <person name="Op den Camp H."/>
            <person name="Overmann J."/>
            <person name="Amann R."/>
            <person name="Jetten M.S.M."/>
            <person name="Mascher T."/>
            <person name="Medema M.H."/>
            <person name="Devos D.P."/>
            <person name="Kaster A.-K."/>
            <person name="Ovreas L."/>
            <person name="Rohde M."/>
            <person name="Galperin M.Y."/>
            <person name="Jogler C."/>
        </authorList>
    </citation>
    <scope>NUCLEOTIDE SEQUENCE [LARGE SCALE GENOMIC DNA]</scope>
    <source>
        <strain evidence="7 8">Poly30</strain>
    </source>
</reference>
<dbReference type="PRINTS" id="PR00996">
    <property type="entry name" value="CHERMTFRASE"/>
</dbReference>
<name>A0A518EKA8_9BACT</name>
<dbReference type="AlphaFoldDB" id="A0A518EKA8"/>
<evidence type="ECO:0000313" key="8">
    <source>
        <dbReference type="Proteomes" id="UP000320390"/>
    </source>
</evidence>
<dbReference type="CDD" id="cd02440">
    <property type="entry name" value="AdoMet_MTases"/>
    <property type="match status" value="1"/>
</dbReference>
<gene>
    <name evidence="7" type="primary">cheR2_1</name>
    <name evidence="7" type="ORF">Poly30_00110</name>
</gene>
<dbReference type="Gene3D" id="3.40.50.150">
    <property type="entry name" value="Vaccinia Virus protein VP39"/>
    <property type="match status" value="1"/>
</dbReference>
<evidence type="ECO:0000313" key="7">
    <source>
        <dbReference type="EMBL" id="QDV04520.1"/>
    </source>
</evidence>
<evidence type="ECO:0000256" key="2">
    <source>
        <dbReference type="ARBA" id="ARBA00012534"/>
    </source>
</evidence>
<sequence length="274" mass="31057">MNRLQDGDLDLLSAFAHRKWGLSIDAKKRVIVENRIHSLQRDYPIESVKSLVKDIERGQAQALELALFDVLSTNHTSFFREDVHYDLIVNDILKPARRRSKGLRIWSAGCSRGCEPYTLSILLQEILEKPKMRDDRILATDLSTGALAAARLGVYTQQEVHGVTPARLRTFFQEVDHRGSKGYQIAPRLRDIVSFNMLNLLDPWPMKGPFDVVLCRNVMIYFDTPTRKALAQRFLKLLRPGGLFFVGTSESLNGYALDVEQLMVGAYRKPGGIA</sequence>
<dbReference type="InterPro" id="IPR000780">
    <property type="entry name" value="CheR_MeTrfase"/>
</dbReference>
<evidence type="ECO:0000256" key="3">
    <source>
        <dbReference type="ARBA" id="ARBA00022603"/>
    </source>
</evidence>
<dbReference type="OrthoDB" id="288469at2"/>
<dbReference type="PIRSF" id="PIRSF000410">
    <property type="entry name" value="CheR"/>
    <property type="match status" value="1"/>
</dbReference>
<dbReference type="GO" id="GO:0032259">
    <property type="term" value="P:methylation"/>
    <property type="evidence" value="ECO:0007669"/>
    <property type="project" value="UniProtKB-KW"/>
</dbReference>
<dbReference type="SMART" id="SM00138">
    <property type="entry name" value="MeTrc"/>
    <property type="match status" value="1"/>
</dbReference>
<dbReference type="GO" id="GO:0008983">
    <property type="term" value="F:protein-glutamate O-methyltransferase activity"/>
    <property type="evidence" value="ECO:0007669"/>
    <property type="project" value="UniProtKB-EC"/>
</dbReference>
<dbReference type="EMBL" id="CP036434">
    <property type="protein sequence ID" value="QDV04520.1"/>
    <property type="molecule type" value="Genomic_DNA"/>
</dbReference>
<keyword evidence="8" id="KW-1185">Reference proteome</keyword>
<evidence type="ECO:0000259" key="6">
    <source>
        <dbReference type="PROSITE" id="PS50123"/>
    </source>
</evidence>
<dbReference type="InterPro" id="IPR026024">
    <property type="entry name" value="Chemotaxis_MeTrfase_CheR"/>
</dbReference>
<dbReference type="Proteomes" id="UP000320390">
    <property type="component" value="Chromosome"/>
</dbReference>
<dbReference type="EC" id="2.1.1.80" evidence="2"/>
<evidence type="ECO:0000256" key="1">
    <source>
        <dbReference type="ARBA" id="ARBA00001541"/>
    </source>
</evidence>
<dbReference type="Gene3D" id="1.10.155.10">
    <property type="entry name" value="Chemotaxis receptor methyltransferase CheR, N-terminal domain"/>
    <property type="match status" value="1"/>
</dbReference>
<dbReference type="InterPro" id="IPR022642">
    <property type="entry name" value="CheR_C"/>
</dbReference>
<feature type="domain" description="CheR-type methyltransferase" evidence="6">
    <location>
        <begin position="1"/>
        <end position="274"/>
    </location>
</feature>
<evidence type="ECO:0000256" key="4">
    <source>
        <dbReference type="ARBA" id="ARBA00022679"/>
    </source>
</evidence>
<keyword evidence="5" id="KW-0949">S-adenosyl-L-methionine</keyword>
<dbReference type="Pfam" id="PF01739">
    <property type="entry name" value="CheR"/>
    <property type="match status" value="1"/>
</dbReference>
<proteinExistence type="predicted"/>
<dbReference type="PANTHER" id="PTHR24422:SF19">
    <property type="entry name" value="CHEMOTAXIS PROTEIN METHYLTRANSFERASE"/>
    <property type="match status" value="1"/>
</dbReference>
<comment type="catalytic activity">
    <reaction evidence="1">
        <text>L-glutamyl-[protein] + S-adenosyl-L-methionine = [protein]-L-glutamate 5-O-methyl ester + S-adenosyl-L-homocysteine</text>
        <dbReference type="Rhea" id="RHEA:24452"/>
        <dbReference type="Rhea" id="RHEA-COMP:10208"/>
        <dbReference type="Rhea" id="RHEA-COMP:10311"/>
        <dbReference type="ChEBI" id="CHEBI:29973"/>
        <dbReference type="ChEBI" id="CHEBI:57856"/>
        <dbReference type="ChEBI" id="CHEBI:59789"/>
        <dbReference type="ChEBI" id="CHEBI:82795"/>
        <dbReference type="EC" id="2.1.1.80"/>
    </reaction>
</comment>
<keyword evidence="3 7" id="KW-0489">Methyltransferase</keyword>
<dbReference type="SUPFAM" id="SSF47757">
    <property type="entry name" value="Chemotaxis receptor methyltransferase CheR, N-terminal domain"/>
    <property type="match status" value="1"/>
</dbReference>
<dbReference type="RefSeq" id="WP_145193960.1">
    <property type="nucleotide sequence ID" value="NZ_CP036434.1"/>
</dbReference>
<accession>A0A518EKA8</accession>
<dbReference type="SUPFAM" id="SSF53335">
    <property type="entry name" value="S-adenosyl-L-methionine-dependent methyltransferases"/>
    <property type="match status" value="1"/>
</dbReference>
<dbReference type="InterPro" id="IPR036804">
    <property type="entry name" value="CheR_N_sf"/>
</dbReference>
<dbReference type="InterPro" id="IPR050903">
    <property type="entry name" value="Bact_Chemotaxis_MeTrfase"/>
</dbReference>
<organism evidence="7 8">
    <name type="scientific">Saltatorellus ferox</name>
    <dbReference type="NCBI Taxonomy" id="2528018"/>
    <lineage>
        <taxon>Bacteria</taxon>
        <taxon>Pseudomonadati</taxon>
        <taxon>Planctomycetota</taxon>
        <taxon>Planctomycetia</taxon>
        <taxon>Planctomycetia incertae sedis</taxon>
        <taxon>Saltatorellus</taxon>
    </lineage>
</organism>
<dbReference type="PANTHER" id="PTHR24422">
    <property type="entry name" value="CHEMOTAXIS PROTEIN METHYLTRANSFERASE"/>
    <property type="match status" value="1"/>
</dbReference>
<protein>
    <recommendedName>
        <fullName evidence="2">protein-glutamate O-methyltransferase</fullName>
        <ecNumber evidence="2">2.1.1.80</ecNumber>
    </recommendedName>
</protein>
<keyword evidence="4 7" id="KW-0808">Transferase</keyword>
<dbReference type="PROSITE" id="PS50123">
    <property type="entry name" value="CHER"/>
    <property type="match status" value="1"/>
</dbReference>